<evidence type="ECO:0000256" key="4">
    <source>
        <dbReference type="ARBA" id="ARBA00022630"/>
    </source>
</evidence>
<comment type="caution">
    <text evidence="11">The sequence shown here is derived from an EMBL/GenBank/DDBJ whole genome shotgun (WGS) entry which is preliminary data.</text>
</comment>
<keyword evidence="5 11" id="KW-0808">Transferase</keyword>
<gene>
    <name evidence="11" type="ORF">HCN08_08135</name>
</gene>
<dbReference type="PANTHER" id="PTHR30040:SF2">
    <property type="entry name" value="FAD:PROTEIN FMN TRANSFERASE"/>
    <property type="match status" value="1"/>
</dbReference>
<proteinExistence type="predicted"/>
<dbReference type="InterPro" id="IPR003374">
    <property type="entry name" value="ApbE-like_sf"/>
</dbReference>
<keyword evidence="12" id="KW-1185">Reference proteome</keyword>
<dbReference type="EMBL" id="JAATEJ010000004">
    <property type="protein sequence ID" value="NJP43370.1"/>
    <property type="molecule type" value="Genomic_DNA"/>
</dbReference>
<evidence type="ECO:0000256" key="7">
    <source>
        <dbReference type="ARBA" id="ARBA00022827"/>
    </source>
</evidence>
<evidence type="ECO:0000256" key="9">
    <source>
        <dbReference type="ARBA" id="ARBA00031306"/>
    </source>
</evidence>
<dbReference type="InterPro" id="IPR024932">
    <property type="entry name" value="ApbE"/>
</dbReference>
<evidence type="ECO:0000256" key="3">
    <source>
        <dbReference type="ARBA" id="ARBA00016337"/>
    </source>
</evidence>
<accession>A0ABX0ZHQ9</accession>
<evidence type="ECO:0000256" key="10">
    <source>
        <dbReference type="ARBA" id="ARBA00048540"/>
    </source>
</evidence>
<dbReference type="RefSeq" id="WP_167982227.1">
    <property type="nucleotide sequence ID" value="NZ_JAATEJ010000004.1"/>
</dbReference>
<evidence type="ECO:0000313" key="11">
    <source>
        <dbReference type="EMBL" id="NJP43370.1"/>
    </source>
</evidence>
<evidence type="ECO:0000313" key="12">
    <source>
        <dbReference type="Proteomes" id="UP000734511"/>
    </source>
</evidence>
<reference evidence="11 12" key="1">
    <citation type="submission" date="2020-03" db="EMBL/GenBank/DDBJ databases">
        <title>WGS of actinomycetes isolated from Thailand.</title>
        <authorList>
            <person name="Thawai C."/>
        </authorList>
    </citation>
    <scope>NUCLEOTIDE SEQUENCE [LARGE SCALE GENOMIC DNA]</scope>
    <source>
        <strain evidence="11 12">PRB2-1</strain>
    </source>
</reference>
<protein>
    <recommendedName>
        <fullName evidence="3">FAD:protein FMN transferase</fullName>
        <ecNumber evidence="2">2.7.1.180</ecNumber>
    </recommendedName>
    <alternativeName>
        <fullName evidence="9">Flavin transferase</fullName>
    </alternativeName>
</protein>
<name>A0ABX0ZHQ9_9ACTN</name>
<dbReference type="Pfam" id="PF02424">
    <property type="entry name" value="ApbE"/>
    <property type="match status" value="2"/>
</dbReference>
<keyword evidence="7" id="KW-0274">FAD</keyword>
<dbReference type="Gene3D" id="3.10.520.10">
    <property type="entry name" value="ApbE-like domains"/>
    <property type="match status" value="2"/>
</dbReference>
<organism evidence="11 12">
    <name type="scientific">Actinacidiphila epipremni</name>
    <dbReference type="NCBI Taxonomy" id="2053013"/>
    <lineage>
        <taxon>Bacteria</taxon>
        <taxon>Bacillati</taxon>
        <taxon>Actinomycetota</taxon>
        <taxon>Actinomycetes</taxon>
        <taxon>Kitasatosporales</taxon>
        <taxon>Streptomycetaceae</taxon>
        <taxon>Actinacidiphila</taxon>
    </lineage>
</organism>
<keyword evidence="8" id="KW-0460">Magnesium</keyword>
<sequence>MGTVFSFDVRGGDPRRTATALDAAAAWLAHTDEVFSTDRPESQVSRLAAGTLALSQCSPEMREVMRLCEAAARATDGYFSAYYAGPAFDPTGLVKGWAVERAAAMLTSAGAEAVCVNGGGDIQVHGGPWRIGVAHPLLPRSLACIVLTGPGPGTDLAVATSGPTERDPHILDPHTGHPPADALASLTVLTPALTSADTYATAAYARGGATARPWLESLPATEAHAVTVDGTTWQTTGFTRYATPVA</sequence>
<comment type="catalytic activity">
    <reaction evidence="10">
        <text>L-threonyl-[protein] + FAD = FMN-L-threonyl-[protein] + AMP + H(+)</text>
        <dbReference type="Rhea" id="RHEA:36847"/>
        <dbReference type="Rhea" id="RHEA-COMP:11060"/>
        <dbReference type="Rhea" id="RHEA-COMP:11061"/>
        <dbReference type="ChEBI" id="CHEBI:15378"/>
        <dbReference type="ChEBI" id="CHEBI:30013"/>
        <dbReference type="ChEBI" id="CHEBI:57692"/>
        <dbReference type="ChEBI" id="CHEBI:74257"/>
        <dbReference type="ChEBI" id="CHEBI:456215"/>
        <dbReference type="EC" id="2.7.1.180"/>
    </reaction>
</comment>
<evidence type="ECO:0000256" key="1">
    <source>
        <dbReference type="ARBA" id="ARBA00001946"/>
    </source>
</evidence>
<dbReference type="PANTHER" id="PTHR30040">
    <property type="entry name" value="THIAMINE BIOSYNTHESIS LIPOPROTEIN APBE"/>
    <property type="match status" value="1"/>
</dbReference>
<dbReference type="SUPFAM" id="SSF143631">
    <property type="entry name" value="ApbE-like"/>
    <property type="match status" value="1"/>
</dbReference>
<keyword evidence="6" id="KW-0479">Metal-binding</keyword>
<evidence type="ECO:0000256" key="2">
    <source>
        <dbReference type="ARBA" id="ARBA00011955"/>
    </source>
</evidence>
<keyword evidence="4" id="KW-0285">Flavoprotein</keyword>
<evidence type="ECO:0000256" key="5">
    <source>
        <dbReference type="ARBA" id="ARBA00022679"/>
    </source>
</evidence>
<dbReference type="EC" id="2.7.1.180" evidence="2"/>
<evidence type="ECO:0000256" key="6">
    <source>
        <dbReference type="ARBA" id="ARBA00022723"/>
    </source>
</evidence>
<dbReference type="Proteomes" id="UP000734511">
    <property type="component" value="Unassembled WGS sequence"/>
</dbReference>
<dbReference type="GO" id="GO:0016740">
    <property type="term" value="F:transferase activity"/>
    <property type="evidence" value="ECO:0007669"/>
    <property type="project" value="UniProtKB-KW"/>
</dbReference>
<evidence type="ECO:0000256" key="8">
    <source>
        <dbReference type="ARBA" id="ARBA00022842"/>
    </source>
</evidence>
<comment type="cofactor">
    <cofactor evidence="1">
        <name>Mg(2+)</name>
        <dbReference type="ChEBI" id="CHEBI:18420"/>
    </cofactor>
</comment>